<evidence type="ECO:0000313" key="3">
    <source>
        <dbReference type="Proteomes" id="UP000626109"/>
    </source>
</evidence>
<comment type="caution">
    <text evidence="2">The sequence shown here is derived from an EMBL/GenBank/DDBJ whole genome shotgun (WGS) entry which is preliminary data.</text>
</comment>
<dbReference type="InterPro" id="IPR009091">
    <property type="entry name" value="RCC1/BLIP-II"/>
</dbReference>
<gene>
    <name evidence="2" type="ORF">PGLA2088_LOCUS11185</name>
</gene>
<proteinExistence type="predicted"/>
<reference evidence="2" key="1">
    <citation type="submission" date="2021-02" db="EMBL/GenBank/DDBJ databases">
        <authorList>
            <person name="Dougan E. K."/>
            <person name="Rhodes N."/>
            <person name="Thang M."/>
            <person name="Chan C."/>
        </authorList>
    </citation>
    <scope>NUCLEOTIDE SEQUENCE</scope>
</reference>
<feature type="chain" id="PRO_5033059283" evidence="1">
    <location>
        <begin position="21"/>
        <end position="226"/>
    </location>
</feature>
<keyword evidence="1" id="KW-0732">Signal</keyword>
<dbReference type="AlphaFoldDB" id="A0A813ITD8"/>
<evidence type="ECO:0000256" key="1">
    <source>
        <dbReference type="SAM" id="SignalP"/>
    </source>
</evidence>
<dbReference type="SUPFAM" id="SSF50985">
    <property type="entry name" value="RCC1/BLIP-II"/>
    <property type="match status" value="1"/>
</dbReference>
<feature type="non-terminal residue" evidence="2">
    <location>
        <position position="1"/>
    </location>
</feature>
<evidence type="ECO:0000313" key="2">
    <source>
        <dbReference type="EMBL" id="CAE8654730.1"/>
    </source>
</evidence>
<dbReference type="Gene3D" id="2.130.10.30">
    <property type="entry name" value="Regulator of chromosome condensation 1/beta-lactamase-inhibitor protein II"/>
    <property type="match status" value="1"/>
</dbReference>
<accession>A0A813ITD8</accession>
<feature type="signal peptide" evidence="1">
    <location>
        <begin position="1"/>
        <end position="20"/>
    </location>
</feature>
<protein>
    <submittedName>
        <fullName evidence="2">Uncharacterized protein</fullName>
    </submittedName>
</protein>
<dbReference type="EMBL" id="CAJNNW010012807">
    <property type="protein sequence ID" value="CAE8654730.1"/>
    <property type="molecule type" value="Genomic_DNA"/>
</dbReference>
<dbReference type="Proteomes" id="UP000626109">
    <property type="component" value="Unassembled WGS sequence"/>
</dbReference>
<name>A0A813ITD8_POLGL</name>
<organism evidence="2 3">
    <name type="scientific">Polarella glacialis</name>
    <name type="common">Dinoflagellate</name>
    <dbReference type="NCBI Taxonomy" id="89957"/>
    <lineage>
        <taxon>Eukaryota</taxon>
        <taxon>Sar</taxon>
        <taxon>Alveolata</taxon>
        <taxon>Dinophyceae</taxon>
        <taxon>Suessiales</taxon>
        <taxon>Suessiaceae</taxon>
        <taxon>Polarella</taxon>
    </lineage>
</organism>
<sequence>TSHFWLKLFWFKVMAMATSSEIHFELVELSGHVVAKGAWSATLRADCLYRSAHLAKPGRRCRLLQGTREITPFTPLAALDLSLGTCIQVVWLSGSTAGRRSPGSAFVAIKANGSVVTWGNDNSGSNSSAVAPLLTEGVVQVCGTNNAFAAIKANGSAVTWGCADYGSNSSAVAPLLTEGVVQVCGTNGAFAAVKANGSVVTWGVASSGGDSSTIAALLTEGVVQVV</sequence>